<keyword evidence="3" id="KW-1185">Reference proteome</keyword>
<proteinExistence type="predicted"/>
<evidence type="ECO:0000313" key="2">
    <source>
        <dbReference type="EMBL" id="SDQ65218.1"/>
    </source>
</evidence>
<evidence type="ECO:0000313" key="3">
    <source>
        <dbReference type="Proteomes" id="UP000181917"/>
    </source>
</evidence>
<dbReference type="Proteomes" id="UP000181917">
    <property type="component" value="Unassembled WGS sequence"/>
</dbReference>
<gene>
    <name evidence="2" type="ORF">SAMN04489742_1990</name>
</gene>
<reference evidence="2 3" key="1">
    <citation type="submission" date="2016-10" db="EMBL/GenBank/DDBJ databases">
        <authorList>
            <person name="de Groot N.N."/>
        </authorList>
    </citation>
    <scope>NUCLEOTIDE SEQUENCE [LARGE SCALE GENOMIC DNA]</scope>
    <source>
        <strain evidence="2 3">DSM 20117</strain>
    </source>
</reference>
<sequence>MHTGGGSSTGGPSGCARRRRWAVLHGKSCSTSPGLSATVLVSAGRADTGFITLPDRAPLERACFPKISQYFAICGPAVSVTRHPGRAGQVCAFRACPPYGLTDHGGISLPGRQSIAVGRVWIPQPQPAFLQRPTARRSGRAATALERPGLPSGARNQTHPQWTVSAELQPARTLSLCRHFAMTSSSASRRMALKLEVSAPAVREAGSDPNGRTSQHCPALRRAAACSGAHGLPTAVCCTAPPASVGSVESAHALPAIR</sequence>
<dbReference type="EMBL" id="FNKH01000002">
    <property type="protein sequence ID" value="SDQ65218.1"/>
    <property type="molecule type" value="Genomic_DNA"/>
</dbReference>
<accession>A0A1H1CMI4</accession>
<protein>
    <submittedName>
        <fullName evidence="2">Uncharacterized protein</fullName>
    </submittedName>
</protein>
<name>A0A1H1CMI4_9MICC</name>
<organism evidence="2 3">
    <name type="scientific">Crystallibacter crystallopoietes</name>
    <dbReference type="NCBI Taxonomy" id="37928"/>
    <lineage>
        <taxon>Bacteria</taxon>
        <taxon>Bacillati</taxon>
        <taxon>Actinomycetota</taxon>
        <taxon>Actinomycetes</taxon>
        <taxon>Micrococcales</taxon>
        <taxon>Micrococcaceae</taxon>
        <taxon>Crystallibacter</taxon>
    </lineage>
</organism>
<dbReference type="AlphaFoldDB" id="A0A1H1CMI4"/>
<feature type="region of interest" description="Disordered" evidence="1">
    <location>
        <begin position="131"/>
        <end position="157"/>
    </location>
</feature>
<evidence type="ECO:0000256" key="1">
    <source>
        <dbReference type="SAM" id="MobiDB-lite"/>
    </source>
</evidence>